<feature type="chain" id="PRO_5041362890" evidence="2">
    <location>
        <begin position="16"/>
        <end position="375"/>
    </location>
</feature>
<name>A0AA38SPD4_9ASTR</name>
<dbReference type="PANTHER" id="PTHR32278:SF135">
    <property type="entry name" value="F-BOX PROTEIN PP2-B12"/>
    <property type="match status" value="1"/>
</dbReference>
<dbReference type="AlphaFoldDB" id="A0AA38SPD4"/>
<keyword evidence="4" id="KW-1185">Reference proteome</keyword>
<organism evidence="3 4">
    <name type="scientific">Centaurea solstitialis</name>
    <name type="common">yellow star-thistle</name>
    <dbReference type="NCBI Taxonomy" id="347529"/>
    <lineage>
        <taxon>Eukaryota</taxon>
        <taxon>Viridiplantae</taxon>
        <taxon>Streptophyta</taxon>
        <taxon>Embryophyta</taxon>
        <taxon>Tracheophyta</taxon>
        <taxon>Spermatophyta</taxon>
        <taxon>Magnoliopsida</taxon>
        <taxon>eudicotyledons</taxon>
        <taxon>Gunneridae</taxon>
        <taxon>Pentapetalae</taxon>
        <taxon>asterids</taxon>
        <taxon>campanulids</taxon>
        <taxon>Asterales</taxon>
        <taxon>Asteraceae</taxon>
        <taxon>Carduoideae</taxon>
        <taxon>Cardueae</taxon>
        <taxon>Centaureinae</taxon>
        <taxon>Centaurea</taxon>
    </lineage>
</organism>
<evidence type="ECO:0000256" key="1">
    <source>
        <dbReference type="SAM" id="MobiDB-lite"/>
    </source>
</evidence>
<dbReference type="PANTHER" id="PTHR32278">
    <property type="entry name" value="F-BOX DOMAIN-CONTAINING PROTEIN"/>
    <property type="match status" value="1"/>
</dbReference>
<feature type="region of interest" description="Disordered" evidence="1">
    <location>
        <begin position="129"/>
        <end position="151"/>
    </location>
</feature>
<comment type="caution">
    <text evidence="3">The sequence shown here is derived from an EMBL/GenBank/DDBJ whole genome shotgun (WGS) entry which is preliminary data.</text>
</comment>
<feature type="signal peptide" evidence="2">
    <location>
        <begin position="1"/>
        <end position="15"/>
    </location>
</feature>
<keyword evidence="2" id="KW-0732">Signal</keyword>
<reference evidence="3" key="1">
    <citation type="submission" date="2023-03" db="EMBL/GenBank/DDBJ databases">
        <title>Chromosome-scale reference genome and RAD-based genetic map of yellow starthistle (Centaurea solstitialis) reveal putative structural variation and QTLs associated with invader traits.</title>
        <authorList>
            <person name="Reatini B."/>
            <person name="Cang F.A."/>
            <person name="Jiang Q."/>
            <person name="Mckibben M.T.W."/>
            <person name="Barker M.S."/>
            <person name="Rieseberg L.H."/>
            <person name="Dlugosch K.M."/>
        </authorList>
    </citation>
    <scope>NUCLEOTIDE SEQUENCE</scope>
    <source>
        <strain evidence="3">CAN-66</strain>
        <tissue evidence="3">Leaf</tissue>
    </source>
</reference>
<dbReference type="Proteomes" id="UP001172457">
    <property type="component" value="Chromosome 7"/>
</dbReference>
<sequence length="375" mass="44688">MYRILLLLHVRFAEGSYLAYAGKFKAHIRTRFLSPQITYTVNLVFKFLHTRKHSSERTYLPLRYKLVGEISSLNSYLALEREDGWMMVELYQFTGHKRNFDLAIQFHGKVSDDDLIVDGIEFRPMEKVENEAEEDDEHLQPTSGSDKDWEQKLPKDYEQISEWSKDSIKWRTKKELYIHFCKGFLVNDGEEWFSLHKNRKKCYMLPARAILKESDWRWEPQRGSRFEEIACDPIMSFDIVCTIKSKLLSPETRYACYLVFKITKDHYAFEAPTKVIDKDFNLNARHAVDFWFIYLHSPPPPVIRSKFERHTHNQINRHKMKGLPQRRNDDWMEVQVWEFLTGASTEMISMRFDFMSSSSRYLIGLTIQGIEFKQM</sequence>
<dbReference type="InterPro" id="IPR025886">
    <property type="entry name" value="PP2-like"/>
</dbReference>
<accession>A0AA38SPD4</accession>
<dbReference type="EMBL" id="JARYMX010000007">
    <property type="protein sequence ID" value="KAJ9542523.1"/>
    <property type="molecule type" value="Genomic_DNA"/>
</dbReference>
<proteinExistence type="predicted"/>
<gene>
    <name evidence="3" type="ORF">OSB04_029029</name>
</gene>
<evidence type="ECO:0000313" key="3">
    <source>
        <dbReference type="EMBL" id="KAJ9542523.1"/>
    </source>
</evidence>
<dbReference type="Pfam" id="PF14299">
    <property type="entry name" value="PP2"/>
    <property type="match status" value="2"/>
</dbReference>
<evidence type="ECO:0000313" key="4">
    <source>
        <dbReference type="Proteomes" id="UP001172457"/>
    </source>
</evidence>
<protein>
    <submittedName>
        <fullName evidence="3">Uncharacterized protein</fullName>
    </submittedName>
</protein>
<evidence type="ECO:0000256" key="2">
    <source>
        <dbReference type="SAM" id="SignalP"/>
    </source>
</evidence>